<keyword evidence="6" id="KW-0418">Kinase</keyword>
<dbReference type="InterPro" id="IPR003018">
    <property type="entry name" value="GAF"/>
</dbReference>
<evidence type="ECO:0000259" key="9">
    <source>
        <dbReference type="PROSITE" id="PS50112"/>
    </source>
</evidence>
<keyword evidence="7" id="KW-0902">Two-component regulatory system</keyword>
<dbReference type="Gene3D" id="1.10.287.130">
    <property type="match status" value="1"/>
</dbReference>
<dbReference type="InterPro" id="IPR050736">
    <property type="entry name" value="Sensor_HK_Regulatory"/>
</dbReference>
<dbReference type="Pfam" id="PF00512">
    <property type="entry name" value="HisKA"/>
    <property type="match status" value="1"/>
</dbReference>
<dbReference type="Gene3D" id="3.30.450.40">
    <property type="match status" value="1"/>
</dbReference>
<feature type="domain" description="Histidine kinase" evidence="8">
    <location>
        <begin position="447"/>
        <end position="664"/>
    </location>
</feature>
<dbReference type="InterPro" id="IPR003661">
    <property type="entry name" value="HisK_dim/P_dom"/>
</dbReference>
<name>A0ABT1DN07_9ACTN</name>
<keyword evidence="11" id="KW-1185">Reference proteome</keyword>
<dbReference type="EMBL" id="JAMYJR010000010">
    <property type="protein sequence ID" value="MCO8271151.1"/>
    <property type="molecule type" value="Genomic_DNA"/>
</dbReference>
<dbReference type="PANTHER" id="PTHR43711:SF31">
    <property type="entry name" value="HISTIDINE KINASE"/>
    <property type="match status" value="1"/>
</dbReference>
<keyword evidence="10" id="KW-0067">ATP-binding</keyword>
<dbReference type="InterPro" id="IPR035965">
    <property type="entry name" value="PAS-like_dom_sf"/>
</dbReference>
<comment type="subcellular location">
    <subcellularLocation>
        <location evidence="2">Cell membrane</location>
    </subcellularLocation>
</comment>
<evidence type="ECO:0000256" key="2">
    <source>
        <dbReference type="ARBA" id="ARBA00004236"/>
    </source>
</evidence>
<keyword evidence="4" id="KW-0597">Phosphoprotein</keyword>
<dbReference type="EC" id="2.7.13.3" evidence="3"/>
<keyword evidence="5" id="KW-0808">Transferase</keyword>
<dbReference type="CDD" id="cd00130">
    <property type="entry name" value="PAS"/>
    <property type="match status" value="1"/>
</dbReference>
<dbReference type="SMART" id="SM00388">
    <property type="entry name" value="HisKA"/>
    <property type="match status" value="1"/>
</dbReference>
<evidence type="ECO:0000256" key="4">
    <source>
        <dbReference type="ARBA" id="ARBA00022553"/>
    </source>
</evidence>
<dbReference type="Gene3D" id="3.30.565.10">
    <property type="entry name" value="Histidine kinase-like ATPase, C-terminal domain"/>
    <property type="match status" value="1"/>
</dbReference>
<keyword evidence="10" id="KW-0547">Nucleotide-binding</keyword>
<feature type="domain" description="PAS" evidence="9">
    <location>
        <begin position="136"/>
        <end position="173"/>
    </location>
</feature>
<dbReference type="PROSITE" id="PS50112">
    <property type="entry name" value="PAS"/>
    <property type="match status" value="1"/>
</dbReference>
<comment type="catalytic activity">
    <reaction evidence="1">
        <text>ATP + protein L-histidine = ADP + protein N-phospho-L-histidine.</text>
        <dbReference type="EC" id="2.7.13.3"/>
    </reaction>
</comment>
<organism evidence="10 11">
    <name type="scientific">Paractinoplanes aksuensis</name>
    <dbReference type="NCBI Taxonomy" id="2939490"/>
    <lineage>
        <taxon>Bacteria</taxon>
        <taxon>Bacillati</taxon>
        <taxon>Actinomycetota</taxon>
        <taxon>Actinomycetes</taxon>
        <taxon>Micromonosporales</taxon>
        <taxon>Micromonosporaceae</taxon>
        <taxon>Paractinoplanes</taxon>
    </lineage>
</organism>
<dbReference type="InterPro" id="IPR005467">
    <property type="entry name" value="His_kinase_dom"/>
</dbReference>
<dbReference type="RefSeq" id="WP_253237283.1">
    <property type="nucleotide sequence ID" value="NZ_JAMYJR010000010.1"/>
</dbReference>
<accession>A0ABT1DN07</accession>
<dbReference type="Gene3D" id="3.30.450.20">
    <property type="entry name" value="PAS domain"/>
    <property type="match status" value="1"/>
</dbReference>
<dbReference type="CDD" id="cd00075">
    <property type="entry name" value="HATPase"/>
    <property type="match status" value="1"/>
</dbReference>
<dbReference type="InterPro" id="IPR004358">
    <property type="entry name" value="Sig_transdc_His_kin-like_C"/>
</dbReference>
<dbReference type="Pfam" id="PF08448">
    <property type="entry name" value="PAS_4"/>
    <property type="match status" value="1"/>
</dbReference>
<dbReference type="CDD" id="cd00082">
    <property type="entry name" value="HisKA"/>
    <property type="match status" value="1"/>
</dbReference>
<dbReference type="SUPFAM" id="SSF55874">
    <property type="entry name" value="ATPase domain of HSP90 chaperone/DNA topoisomerase II/histidine kinase"/>
    <property type="match status" value="1"/>
</dbReference>
<proteinExistence type="predicted"/>
<dbReference type="PRINTS" id="PR00344">
    <property type="entry name" value="BCTRLSENSOR"/>
</dbReference>
<sequence>MVVVDEAVLADPDRLGAVRTAKHTLPALPLAPDALARLAGRLLAAAEAQLTLVDREGVLLAGGHGPPDADVARWAVSADRRVQRDQAPSFLAVPVRDDAGRPVGALAVLDPGARAWTDEHARILTELTALARPSGCDSYLAALIDNLPVGVIACDTDGDIVVVNRSVRELIGLPVDAAARLYPTRATGALFDADGRVVPWRESPIQRAARGERVDTDLIVRVAGRRERIIAATAQPVLDDEGRRLGAVAIAREVTALRRAERFRECHRAVEEALRSADCATGAAPGVLAALGATLGWPAAELWLADEDTGELALGGRWWAPGSGLDQVLTFAPVKGTGITGRVWSTGRPLWVPDIADSASLRSEAERRRAAACLRAGIRTVLSVPVRDADTVLGVLTCYGSAPEPHEDLLALLLDGVAARIGVYVALRRAEALARQLARAKDDFIALVSHEMRTPLTSIVASAAMLGDERSALDEEGRAMVDAVHRNATSLRAVVDTLLDLAGLDSGHVALRKERVDLSAVVAAALAAARPAAAANGVRLVHERDEPLPLDGDARRLRQVMDDLLANAIKYSPRGGDVEVVLVERAGSAELTVTDHGIGTPAEERDRVFDRFFRASNVRHQGIAGQGLGLSLARTIVELHGGTIRLSGHPPQGTTVFIRLPIVAGGENA</sequence>
<gene>
    <name evidence="10" type="ORF">M1L60_11160</name>
</gene>
<dbReference type="GO" id="GO:0005524">
    <property type="term" value="F:ATP binding"/>
    <property type="evidence" value="ECO:0007669"/>
    <property type="project" value="UniProtKB-KW"/>
</dbReference>
<comment type="caution">
    <text evidence="10">The sequence shown here is derived from an EMBL/GenBank/DDBJ whole genome shotgun (WGS) entry which is preliminary data.</text>
</comment>
<evidence type="ECO:0000256" key="6">
    <source>
        <dbReference type="ARBA" id="ARBA00022777"/>
    </source>
</evidence>
<evidence type="ECO:0000256" key="7">
    <source>
        <dbReference type="ARBA" id="ARBA00023012"/>
    </source>
</evidence>
<protein>
    <recommendedName>
        <fullName evidence="3">histidine kinase</fullName>
        <ecNumber evidence="3">2.7.13.3</ecNumber>
    </recommendedName>
</protein>
<evidence type="ECO:0000256" key="3">
    <source>
        <dbReference type="ARBA" id="ARBA00012438"/>
    </source>
</evidence>
<dbReference type="SMART" id="SM00387">
    <property type="entry name" value="HATPase_c"/>
    <property type="match status" value="1"/>
</dbReference>
<dbReference type="SUPFAM" id="SSF55781">
    <property type="entry name" value="GAF domain-like"/>
    <property type="match status" value="2"/>
</dbReference>
<dbReference type="NCBIfam" id="TIGR00229">
    <property type="entry name" value="sensory_box"/>
    <property type="match status" value="1"/>
</dbReference>
<dbReference type="InterPro" id="IPR000014">
    <property type="entry name" value="PAS"/>
</dbReference>
<evidence type="ECO:0000313" key="11">
    <source>
        <dbReference type="Proteomes" id="UP001523369"/>
    </source>
</evidence>
<dbReference type="SUPFAM" id="SSF47384">
    <property type="entry name" value="Homodimeric domain of signal transducing histidine kinase"/>
    <property type="match status" value="1"/>
</dbReference>
<evidence type="ECO:0000313" key="10">
    <source>
        <dbReference type="EMBL" id="MCO8271151.1"/>
    </source>
</evidence>
<dbReference type="InterPro" id="IPR036097">
    <property type="entry name" value="HisK_dim/P_sf"/>
</dbReference>
<dbReference type="Proteomes" id="UP001523369">
    <property type="component" value="Unassembled WGS sequence"/>
</dbReference>
<dbReference type="Pfam" id="PF02518">
    <property type="entry name" value="HATPase_c"/>
    <property type="match status" value="1"/>
</dbReference>
<dbReference type="SUPFAM" id="SSF55785">
    <property type="entry name" value="PYP-like sensor domain (PAS domain)"/>
    <property type="match status" value="1"/>
</dbReference>
<dbReference type="SMART" id="SM00065">
    <property type="entry name" value="GAF"/>
    <property type="match status" value="1"/>
</dbReference>
<dbReference type="PANTHER" id="PTHR43711">
    <property type="entry name" value="TWO-COMPONENT HISTIDINE KINASE"/>
    <property type="match status" value="1"/>
</dbReference>
<dbReference type="InterPro" id="IPR036890">
    <property type="entry name" value="HATPase_C_sf"/>
</dbReference>
<dbReference type="InterPro" id="IPR029016">
    <property type="entry name" value="GAF-like_dom_sf"/>
</dbReference>
<evidence type="ECO:0000256" key="1">
    <source>
        <dbReference type="ARBA" id="ARBA00000085"/>
    </source>
</evidence>
<dbReference type="InterPro" id="IPR013656">
    <property type="entry name" value="PAS_4"/>
</dbReference>
<dbReference type="Pfam" id="PF01590">
    <property type="entry name" value="GAF"/>
    <property type="match status" value="2"/>
</dbReference>
<reference evidence="10 11" key="1">
    <citation type="submission" date="2022-06" db="EMBL/GenBank/DDBJ databases">
        <title>New Species of the Genus Actinoplanes, ActinopZanes ferrugineus.</title>
        <authorList>
            <person name="Ding P."/>
        </authorList>
    </citation>
    <scope>NUCLEOTIDE SEQUENCE [LARGE SCALE GENOMIC DNA]</scope>
    <source>
        <strain evidence="10 11">TRM88003</strain>
    </source>
</reference>
<dbReference type="PROSITE" id="PS50109">
    <property type="entry name" value="HIS_KIN"/>
    <property type="match status" value="1"/>
</dbReference>
<evidence type="ECO:0000259" key="8">
    <source>
        <dbReference type="PROSITE" id="PS50109"/>
    </source>
</evidence>
<evidence type="ECO:0000256" key="5">
    <source>
        <dbReference type="ARBA" id="ARBA00022679"/>
    </source>
</evidence>
<dbReference type="InterPro" id="IPR003594">
    <property type="entry name" value="HATPase_dom"/>
</dbReference>